<keyword evidence="2" id="KW-1185">Reference proteome</keyword>
<evidence type="ECO:0000313" key="2">
    <source>
        <dbReference type="Proteomes" id="UP000824540"/>
    </source>
</evidence>
<sequence length="55" mass="5929">MKNGEERVRIKSGGGRVLEVKGGKEEREKGVTAGELEHIAGFRGFGAASGNCRRR</sequence>
<evidence type="ECO:0000313" key="1">
    <source>
        <dbReference type="EMBL" id="KAG9351632.1"/>
    </source>
</evidence>
<comment type="caution">
    <text evidence="1">The sequence shown here is derived from an EMBL/GenBank/DDBJ whole genome shotgun (WGS) entry which is preliminary data.</text>
</comment>
<reference evidence="1" key="1">
    <citation type="thesis" date="2021" institute="BYU ScholarsArchive" country="Provo, UT, USA">
        <title>Applications of and Algorithms for Genome Assembly and Genomic Analyses with an Emphasis on Marine Teleosts.</title>
        <authorList>
            <person name="Pickett B.D."/>
        </authorList>
    </citation>
    <scope>NUCLEOTIDE SEQUENCE</scope>
    <source>
        <strain evidence="1">HI-2016</strain>
    </source>
</reference>
<proteinExistence type="predicted"/>
<organism evidence="1 2">
    <name type="scientific">Albula glossodonta</name>
    <name type="common">roundjaw bonefish</name>
    <dbReference type="NCBI Taxonomy" id="121402"/>
    <lineage>
        <taxon>Eukaryota</taxon>
        <taxon>Metazoa</taxon>
        <taxon>Chordata</taxon>
        <taxon>Craniata</taxon>
        <taxon>Vertebrata</taxon>
        <taxon>Euteleostomi</taxon>
        <taxon>Actinopterygii</taxon>
        <taxon>Neopterygii</taxon>
        <taxon>Teleostei</taxon>
        <taxon>Albuliformes</taxon>
        <taxon>Albulidae</taxon>
        <taxon>Albula</taxon>
    </lineage>
</organism>
<dbReference type="AlphaFoldDB" id="A0A8T2PMG8"/>
<name>A0A8T2PMG8_9TELE</name>
<dbReference type="Proteomes" id="UP000824540">
    <property type="component" value="Unassembled WGS sequence"/>
</dbReference>
<gene>
    <name evidence="1" type="ORF">JZ751_022883</name>
</gene>
<protein>
    <submittedName>
        <fullName evidence="1">Uncharacterized protein</fullName>
    </submittedName>
</protein>
<accession>A0A8T2PMG8</accession>
<dbReference type="EMBL" id="JAFBMS010000006">
    <property type="protein sequence ID" value="KAG9351632.1"/>
    <property type="molecule type" value="Genomic_DNA"/>
</dbReference>